<dbReference type="InterPro" id="IPR039426">
    <property type="entry name" value="TonB-dep_rcpt-like"/>
</dbReference>
<evidence type="ECO:0000256" key="4">
    <source>
        <dbReference type="ARBA" id="ARBA00022692"/>
    </source>
</evidence>
<evidence type="ECO:0000313" key="11">
    <source>
        <dbReference type="EMBL" id="GBQ06525.1"/>
    </source>
</evidence>
<evidence type="ECO:0000256" key="7">
    <source>
        <dbReference type="ARBA" id="ARBA00023237"/>
    </source>
</evidence>
<dbReference type="PANTHER" id="PTHR30069">
    <property type="entry name" value="TONB-DEPENDENT OUTER MEMBRANE RECEPTOR"/>
    <property type="match status" value="1"/>
</dbReference>
<keyword evidence="2" id="KW-0813">Transport</keyword>
<keyword evidence="7" id="KW-0998">Cell outer membrane</keyword>
<dbReference type="InterPro" id="IPR037066">
    <property type="entry name" value="Plug_dom_sf"/>
</dbReference>
<dbReference type="InterPro" id="IPR036942">
    <property type="entry name" value="Beta-barrel_TonB_sf"/>
</dbReference>
<comment type="similarity">
    <text evidence="8">Belongs to the TonB-dependent receptor family.</text>
</comment>
<dbReference type="RefSeq" id="WP_018979775.1">
    <property type="nucleotide sequence ID" value="NZ_BAQD01000012.1"/>
</dbReference>
<evidence type="ECO:0000256" key="2">
    <source>
        <dbReference type="ARBA" id="ARBA00022448"/>
    </source>
</evidence>
<accession>A0ABQ0NYL0</accession>
<dbReference type="Pfam" id="PF07715">
    <property type="entry name" value="Plug"/>
    <property type="match status" value="1"/>
</dbReference>
<keyword evidence="5 8" id="KW-0798">TonB box</keyword>
<dbReference type="Pfam" id="PF00593">
    <property type="entry name" value="TonB_dep_Rec_b-barrel"/>
    <property type="match status" value="1"/>
</dbReference>
<dbReference type="PANTHER" id="PTHR30069:SF49">
    <property type="entry name" value="OUTER MEMBRANE PROTEIN C"/>
    <property type="match status" value="1"/>
</dbReference>
<keyword evidence="3" id="KW-1134">Transmembrane beta strand</keyword>
<dbReference type="Gene3D" id="2.40.170.20">
    <property type="entry name" value="TonB-dependent receptor, beta-barrel domain"/>
    <property type="match status" value="1"/>
</dbReference>
<comment type="subcellular location">
    <subcellularLocation>
        <location evidence="1">Cell outer membrane</location>
        <topology evidence="1">Multi-pass membrane protein</topology>
    </subcellularLocation>
</comment>
<evidence type="ECO:0000259" key="9">
    <source>
        <dbReference type="Pfam" id="PF00593"/>
    </source>
</evidence>
<dbReference type="InterPro" id="IPR000531">
    <property type="entry name" value="Beta-barrel_TonB"/>
</dbReference>
<gene>
    <name evidence="11" type="ORF">AA15669_0976</name>
</gene>
<organism evidence="11 12">
    <name type="scientific">Saccharibacter floricola DSM 15669</name>
    <dbReference type="NCBI Taxonomy" id="1123227"/>
    <lineage>
        <taxon>Bacteria</taxon>
        <taxon>Pseudomonadati</taxon>
        <taxon>Pseudomonadota</taxon>
        <taxon>Alphaproteobacteria</taxon>
        <taxon>Acetobacterales</taxon>
        <taxon>Acetobacteraceae</taxon>
        <taxon>Saccharibacter</taxon>
    </lineage>
</organism>
<dbReference type="InterPro" id="IPR012910">
    <property type="entry name" value="Plug_dom"/>
</dbReference>
<protein>
    <submittedName>
        <fullName evidence="11">TonB-dependent IMP dehydrogenase</fullName>
    </submittedName>
</protein>
<dbReference type="EMBL" id="BAQD01000012">
    <property type="protein sequence ID" value="GBQ06525.1"/>
    <property type="molecule type" value="Genomic_DNA"/>
</dbReference>
<reference evidence="11" key="1">
    <citation type="submission" date="2013-04" db="EMBL/GenBank/DDBJ databases">
        <title>The genome sequencing project of 58 acetic acid bacteria.</title>
        <authorList>
            <person name="Okamoto-Kainuma A."/>
            <person name="Ishikawa M."/>
            <person name="Umino S."/>
            <person name="Koizumi Y."/>
            <person name="Shiwa Y."/>
            <person name="Yoshikawa H."/>
            <person name="Matsutani M."/>
            <person name="Matsushita K."/>
        </authorList>
    </citation>
    <scope>NUCLEOTIDE SEQUENCE</scope>
    <source>
        <strain evidence="11">DSM 15669</strain>
    </source>
</reference>
<keyword evidence="6 8" id="KW-0472">Membrane</keyword>
<proteinExistence type="inferred from homology"/>
<feature type="domain" description="TonB-dependent receptor plug" evidence="10">
    <location>
        <begin position="11"/>
        <end position="99"/>
    </location>
</feature>
<dbReference type="Gene3D" id="2.170.130.10">
    <property type="entry name" value="TonB-dependent receptor, plug domain"/>
    <property type="match status" value="1"/>
</dbReference>
<keyword evidence="4" id="KW-0812">Transmembrane</keyword>
<name>A0ABQ0NYL0_9PROT</name>
<evidence type="ECO:0000256" key="6">
    <source>
        <dbReference type="ARBA" id="ARBA00023136"/>
    </source>
</evidence>
<feature type="domain" description="TonB-dependent receptor-like beta-barrel" evidence="9">
    <location>
        <begin position="174"/>
        <end position="632"/>
    </location>
</feature>
<keyword evidence="12" id="KW-1185">Reference proteome</keyword>
<dbReference type="SUPFAM" id="SSF56935">
    <property type="entry name" value="Porins"/>
    <property type="match status" value="1"/>
</dbReference>
<evidence type="ECO:0000313" key="12">
    <source>
        <dbReference type="Proteomes" id="UP001062901"/>
    </source>
</evidence>
<evidence type="ECO:0000256" key="3">
    <source>
        <dbReference type="ARBA" id="ARBA00022452"/>
    </source>
</evidence>
<evidence type="ECO:0000256" key="8">
    <source>
        <dbReference type="RuleBase" id="RU003357"/>
    </source>
</evidence>
<dbReference type="Proteomes" id="UP001062901">
    <property type="component" value="Unassembled WGS sequence"/>
</dbReference>
<evidence type="ECO:0000259" key="10">
    <source>
        <dbReference type="Pfam" id="PF07715"/>
    </source>
</evidence>
<evidence type="ECO:0000256" key="1">
    <source>
        <dbReference type="ARBA" id="ARBA00004571"/>
    </source>
</evidence>
<sequence>MTVVGSRHSFQQSADTLSLFKDTPGFSSYATGGTASLPVLNGMADDRVASFVDGMRLGSDCPNHMNPAFSQIDPDAVATSSAIAGITSVSMGGDSTGGTISVERKAPQFAQKGNILVTGNGRQDWRSNGGGSGASGSLTIANDSFSLRYEASYNHASDYSAGGRGGRVLSTSYLSYNHAVTAGFKHRNHQFSFTFGQQDVPYEGFPNSYMDETNNRSTFVNGKYTGQFHWGELEARGFWKRTTHAMNMLSDKGGHSATTGMPMNSDGRMAGYAITATIPLTNRHHLKVGSEFEHNGLNDWWPPVMGSMMMGPGTFHNLNGASRNHLGHFFQWNAQWTPRFSTELGARSDVIMMNTGPVSPYSWGGMSGMMGMMGGMGMMSMGDAKNAHAFNAAHRGRTDSNLDITALARWNPTDQISLEGGYGRKTRSPNLYERYGWSQGGMTAKMIGWFGDGNGYVGSLNLRPEIANTASFTVHFHDAHHAVWDVMIQPFYTYTQHYINVVRLKGLSRGFNLLQFANHNAQSYGINAAAHTILWDSHRWGMGHLSTTLNWVRGQDNVTHSGLYQQMPLNGTISLHETRGPWSGHVDLTLVKAKHTVDWVRNEPKTPGYALLGLGMGYHWRFVRLDLSLENLLNQRYFLPLSGRALSSLPSDGSLPSPVLGMGRSVNLTLRENF</sequence>
<comment type="caution">
    <text evidence="11">The sequence shown here is derived from an EMBL/GenBank/DDBJ whole genome shotgun (WGS) entry which is preliminary data.</text>
</comment>
<evidence type="ECO:0000256" key="5">
    <source>
        <dbReference type="ARBA" id="ARBA00023077"/>
    </source>
</evidence>